<proteinExistence type="predicted"/>
<dbReference type="Pfam" id="PF01402">
    <property type="entry name" value="RHH_1"/>
    <property type="match status" value="1"/>
</dbReference>
<organism evidence="2 3">
    <name type="scientific">Neorhizobium huautlense</name>
    <dbReference type="NCBI Taxonomy" id="67774"/>
    <lineage>
        <taxon>Bacteria</taxon>
        <taxon>Pseudomonadati</taxon>
        <taxon>Pseudomonadota</taxon>
        <taxon>Alphaproteobacteria</taxon>
        <taxon>Hyphomicrobiales</taxon>
        <taxon>Rhizobiaceae</taxon>
        <taxon>Rhizobium/Agrobacterium group</taxon>
        <taxon>Neorhizobium</taxon>
    </lineage>
</organism>
<gene>
    <name evidence="2" type="ORF">J2T09_000127</name>
</gene>
<accession>A0ABT9PME4</accession>
<dbReference type="Proteomes" id="UP001241472">
    <property type="component" value="Unassembled WGS sequence"/>
</dbReference>
<comment type="caution">
    <text evidence="2">The sequence shown here is derived from an EMBL/GenBank/DDBJ whole genome shotgun (WGS) entry which is preliminary data.</text>
</comment>
<evidence type="ECO:0000259" key="1">
    <source>
        <dbReference type="Pfam" id="PF01402"/>
    </source>
</evidence>
<protein>
    <submittedName>
        <fullName evidence="2">Transcriptional regulator</fullName>
    </submittedName>
</protein>
<evidence type="ECO:0000313" key="3">
    <source>
        <dbReference type="Proteomes" id="UP001241472"/>
    </source>
</evidence>
<name>A0ABT9PME4_9HYPH</name>
<dbReference type="InterPro" id="IPR002145">
    <property type="entry name" value="CopG"/>
</dbReference>
<keyword evidence="3" id="KW-1185">Reference proteome</keyword>
<feature type="domain" description="Ribbon-helix-helix protein CopG" evidence="1">
    <location>
        <begin position="8"/>
        <end position="46"/>
    </location>
</feature>
<reference evidence="2 3" key="1">
    <citation type="submission" date="2023-07" db="EMBL/GenBank/DDBJ databases">
        <title>Sorghum-associated microbial communities from plants grown in Nebraska, USA.</title>
        <authorList>
            <person name="Schachtman D."/>
        </authorList>
    </citation>
    <scope>NUCLEOTIDE SEQUENCE [LARGE SCALE GENOMIC DNA]</scope>
    <source>
        <strain evidence="2 3">DS1307</strain>
    </source>
</reference>
<evidence type="ECO:0000313" key="2">
    <source>
        <dbReference type="EMBL" id="MDP9835386.1"/>
    </source>
</evidence>
<dbReference type="RefSeq" id="WP_306829970.1">
    <property type="nucleotide sequence ID" value="NZ_JAUSRF010000001.1"/>
</dbReference>
<dbReference type="EMBL" id="JAUSRF010000001">
    <property type="protein sequence ID" value="MDP9835386.1"/>
    <property type="molecule type" value="Genomic_DNA"/>
</dbReference>
<sequence length="91" mass="9894">MATKKLQIELDLPEELIEVFDQVAIALQEDRATVMRRALEYYAEQEGAVILDEAAGMAELDAGASFDLDDVLAETRAVIEAAAAQRAKRAG</sequence>